<gene>
    <name evidence="2" type="ORF">Vretifemale_15417</name>
</gene>
<organism evidence="2 3">
    <name type="scientific">Volvox reticuliferus</name>
    <dbReference type="NCBI Taxonomy" id="1737510"/>
    <lineage>
        <taxon>Eukaryota</taxon>
        <taxon>Viridiplantae</taxon>
        <taxon>Chlorophyta</taxon>
        <taxon>core chlorophytes</taxon>
        <taxon>Chlorophyceae</taxon>
        <taxon>CS clade</taxon>
        <taxon>Chlamydomonadales</taxon>
        <taxon>Volvocaceae</taxon>
        <taxon>Volvox</taxon>
    </lineage>
</organism>
<feature type="region of interest" description="Disordered" evidence="1">
    <location>
        <begin position="143"/>
        <end position="201"/>
    </location>
</feature>
<comment type="caution">
    <text evidence="2">The sequence shown here is derived from an EMBL/GenBank/DDBJ whole genome shotgun (WGS) entry which is preliminary data.</text>
</comment>
<evidence type="ECO:0000313" key="3">
    <source>
        <dbReference type="Proteomes" id="UP000747110"/>
    </source>
</evidence>
<keyword evidence="3" id="KW-1185">Reference proteome</keyword>
<reference evidence="2" key="1">
    <citation type="journal article" date="2021" name="Proc. Natl. Acad. Sci. U.S.A.">
        <title>Three genomes in the algal genus Volvox reveal the fate of a haploid sex-determining region after a transition to homothallism.</title>
        <authorList>
            <person name="Yamamoto K."/>
            <person name="Hamaji T."/>
            <person name="Kawai-Toyooka H."/>
            <person name="Matsuzaki R."/>
            <person name="Takahashi F."/>
            <person name="Nishimura Y."/>
            <person name="Kawachi M."/>
            <person name="Noguchi H."/>
            <person name="Minakuchi Y."/>
            <person name="Umen J.G."/>
            <person name="Toyoda A."/>
            <person name="Nozaki H."/>
        </authorList>
    </citation>
    <scope>NUCLEOTIDE SEQUENCE</scope>
    <source>
        <strain evidence="2">NIES-3786</strain>
    </source>
</reference>
<feature type="region of interest" description="Disordered" evidence="1">
    <location>
        <begin position="235"/>
        <end position="280"/>
    </location>
</feature>
<feature type="non-terminal residue" evidence="2">
    <location>
        <position position="1"/>
    </location>
</feature>
<protein>
    <submittedName>
        <fullName evidence="2">Uncharacterized protein</fullName>
    </submittedName>
</protein>
<sequence>LHVASGAALSTAAPLAVPLSSANRAVTSPPNPSSIGEKVARLHPGTILNSAPSSDLLGELAVTLQGGFFGAGTSAAANCEGCHQRVGADALGSRQQGGSSTGLHFFQGSSGGGIGSYALLGRVRRSSAAVSSLVVSGPRPIAEATEEESLTLPPPTYGSGDSMGSSSGGGALPLPVTSGRRRKGWEPAELLPTSANRSRGSTTAFGAATSAATAFALGDDDEDENLLDLLMRTAGSSGHSRRNGNPLAGASDFTIHSSSPLSRAPSLHSGLPAPRVPPSS</sequence>
<evidence type="ECO:0000256" key="1">
    <source>
        <dbReference type="SAM" id="MobiDB-lite"/>
    </source>
</evidence>
<dbReference type="EMBL" id="BNCP01000039">
    <property type="protein sequence ID" value="GIL87339.1"/>
    <property type="molecule type" value="Genomic_DNA"/>
</dbReference>
<evidence type="ECO:0000313" key="2">
    <source>
        <dbReference type="EMBL" id="GIL87339.1"/>
    </source>
</evidence>
<dbReference type="AlphaFoldDB" id="A0A8J4CTK5"/>
<name>A0A8J4CTK5_9CHLO</name>
<proteinExistence type="predicted"/>
<feature type="non-terminal residue" evidence="2">
    <location>
        <position position="280"/>
    </location>
</feature>
<dbReference type="Proteomes" id="UP000747110">
    <property type="component" value="Unassembled WGS sequence"/>
</dbReference>
<accession>A0A8J4CTK5</accession>